<dbReference type="FunFam" id="3.30.70.270:FF:000001">
    <property type="entry name" value="Diguanylate cyclase domain protein"/>
    <property type="match status" value="1"/>
</dbReference>
<dbReference type="InterPro" id="IPR029787">
    <property type="entry name" value="Nucleotide_cyclase"/>
</dbReference>
<dbReference type="InterPro" id="IPR050469">
    <property type="entry name" value="Diguanylate_Cyclase"/>
</dbReference>
<evidence type="ECO:0000313" key="7">
    <source>
        <dbReference type="Proteomes" id="UP001321825"/>
    </source>
</evidence>
<dbReference type="Pfam" id="PF00990">
    <property type="entry name" value="GGDEF"/>
    <property type="match status" value="1"/>
</dbReference>
<keyword evidence="7" id="KW-1185">Reference proteome</keyword>
<evidence type="ECO:0000256" key="1">
    <source>
        <dbReference type="ARBA" id="ARBA00001946"/>
    </source>
</evidence>
<dbReference type="SMART" id="SM00267">
    <property type="entry name" value="GGDEF"/>
    <property type="match status" value="1"/>
</dbReference>
<comment type="catalytic activity">
    <reaction evidence="3">
        <text>2 GTP = 3',3'-c-di-GMP + 2 diphosphate</text>
        <dbReference type="Rhea" id="RHEA:24898"/>
        <dbReference type="ChEBI" id="CHEBI:33019"/>
        <dbReference type="ChEBI" id="CHEBI:37565"/>
        <dbReference type="ChEBI" id="CHEBI:58805"/>
        <dbReference type="EC" id="2.7.7.65"/>
    </reaction>
</comment>
<dbReference type="SUPFAM" id="SSF55073">
    <property type="entry name" value="Nucleotide cyclase"/>
    <property type="match status" value="1"/>
</dbReference>
<dbReference type="EMBL" id="AP024714">
    <property type="protein sequence ID" value="BCX81527.1"/>
    <property type="molecule type" value="Genomic_DNA"/>
</dbReference>
<dbReference type="InterPro" id="IPR000160">
    <property type="entry name" value="GGDEF_dom"/>
</dbReference>
<dbReference type="InterPro" id="IPR043128">
    <property type="entry name" value="Rev_trsase/Diguanyl_cyclase"/>
</dbReference>
<dbReference type="KEGG" id="mcau:MIT9_P1105"/>
<gene>
    <name evidence="6" type="ORF">MIT9_P1105</name>
</gene>
<dbReference type="GO" id="GO:0052621">
    <property type="term" value="F:diguanylate cyclase activity"/>
    <property type="evidence" value="ECO:0007669"/>
    <property type="project" value="UniProtKB-EC"/>
</dbReference>
<evidence type="ECO:0000259" key="5">
    <source>
        <dbReference type="PROSITE" id="PS50887"/>
    </source>
</evidence>
<keyword evidence="4" id="KW-0175">Coiled coil</keyword>
<evidence type="ECO:0000313" key="6">
    <source>
        <dbReference type="EMBL" id="BCX81527.1"/>
    </source>
</evidence>
<evidence type="ECO:0000256" key="4">
    <source>
        <dbReference type="SAM" id="Coils"/>
    </source>
</evidence>
<dbReference type="PANTHER" id="PTHR45138">
    <property type="entry name" value="REGULATORY COMPONENTS OF SENSORY TRANSDUCTION SYSTEM"/>
    <property type="match status" value="1"/>
</dbReference>
<dbReference type="NCBIfam" id="TIGR00254">
    <property type="entry name" value="GGDEF"/>
    <property type="match status" value="1"/>
</dbReference>
<dbReference type="PANTHER" id="PTHR45138:SF9">
    <property type="entry name" value="DIGUANYLATE CYCLASE DGCM-RELATED"/>
    <property type="match status" value="1"/>
</dbReference>
<evidence type="ECO:0000256" key="2">
    <source>
        <dbReference type="ARBA" id="ARBA00012528"/>
    </source>
</evidence>
<organism evidence="6 7">
    <name type="scientific">Methylomarinovum caldicuralii</name>
    <dbReference type="NCBI Taxonomy" id="438856"/>
    <lineage>
        <taxon>Bacteria</taxon>
        <taxon>Pseudomonadati</taxon>
        <taxon>Pseudomonadota</taxon>
        <taxon>Gammaproteobacteria</taxon>
        <taxon>Methylococcales</taxon>
        <taxon>Methylothermaceae</taxon>
        <taxon>Methylomarinovum</taxon>
    </lineage>
</organism>
<dbReference type="CDD" id="cd01949">
    <property type="entry name" value="GGDEF"/>
    <property type="match status" value="1"/>
</dbReference>
<protein>
    <recommendedName>
        <fullName evidence="2">diguanylate cyclase</fullName>
        <ecNumber evidence="2">2.7.7.65</ecNumber>
    </recommendedName>
</protein>
<dbReference type="AlphaFoldDB" id="A0AAU9BZN7"/>
<name>A0AAU9BZN7_9GAMM</name>
<dbReference type="RefSeq" id="WP_317706449.1">
    <property type="nucleotide sequence ID" value="NZ_AP024714.1"/>
</dbReference>
<feature type="domain" description="GGDEF" evidence="5">
    <location>
        <begin position="245"/>
        <end position="377"/>
    </location>
</feature>
<reference evidence="7" key="1">
    <citation type="journal article" date="2024" name="Int. J. Syst. Evol. Microbiol.">
        <title>Methylomarinovum tepidoasis sp. nov., a moderately thermophilic methanotroph of the family Methylothermaceae isolated from a deep-sea hydrothermal field.</title>
        <authorList>
            <person name="Hirayama H."/>
            <person name="Takaki Y."/>
            <person name="Abe M."/>
            <person name="Miyazaki M."/>
            <person name="Uematsu K."/>
            <person name="Matsui Y."/>
            <person name="Takai K."/>
        </authorList>
    </citation>
    <scope>NUCLEOTIDE SEQUENCE [LARGE SCALE GENOMIC DNA]</scope>
    <source>
        <strain evidence="7">IT-9</strain>
    </source>
</reference>
<dbReference type="Gene3D" id="3.30.70.270">
    <property type="match status" value="1"/>
</dbReference>
<comment type="cofactor">
    <cofactor evidence="1">
        <name>Mg(2+)</name>
        <dbReference type="ChEBI" id="CHEBI:18420"/>
    </cofactor>
</comment>
<evidence type="ECO:0000256" key="3">
    <source>
        <dbReference type="ARBA" id="ARBA00034247"/>
    </source>
</evidence>
<dbReference type="Proteomes" id="UP001321825">
    <property type="component" value="Chromosome"/>
</dbReference>
<dbReference type="PROSITE" id="PS50887">
    <property type="entry name" value="GGDEF"/>
    <property type="match status" value="1"/>
</dbReference>
<proteinExistence type="predicted"/>
<accession>A0AAU9BZN7</accession>
<feature type="coiled-coil region" evidence="4">
    <location>
        <begin position="173"/>
        <end position="214"/>
    </location>
</feature>
<dbReference type="EC" id="2.7.7.65" evidence="2"/>
<sequence>MNRLSCDIERLLEELEILSDFDVESLVIEHLQKHLNTLDALQRTYQQHYLDIIRLLLQQLTELLPESGSPLHQRLPFFDRLLTRPSLEDLRTLKQGVKELQRTINVRATAQPATAARPAPQALVIGDIDDRLEHLERNNARFTLPLQQLLQQLEELEGGRPTGEIRAALEQHIQLLLEGQQQLDRQLAELRQQLAQARIENHQLDEELQRARSLSLTDELTGLPNRRAFLQRLEGELARIQRHPVPLTLAIVDLDHFKQINDRYGHAIGDEVLCTYAEHVFSGFRRQDYVARYGGEEFIVLLPHTDTEGAVRALEKIREAVKRHSLTAEGKTFPLPSFSAGVVSYREGEVPEDFIERADRALYQAKESGRDRVEVGE</sequence>